<proteinExistence type="predicted"/>
<dbReference type="RefSeq" id="WP_160555547.1">
    <property type="nucleotide sequence ID" value="NZ_CP047651.1"/>
</dbReference>
<feature type="domain" description="KfrA N-terminal DNA-binding" evidence="2">
    <location>
        <begin position="13"/>
        <end position="126"/>
    </location>
</feature>
<dbReference type="InterPro" id="IPR021104">
    <property type="entry name" value="KfrA_DNA-bd_N"/>
</dbReference>
<keyword evidence="3" id="KW-0614">Plasmid</keyword>
<accession>A0A857JFX4</accession>
<geneLocation type="plasmid" evidence="3 4">
    <name>unnamed1</name>
</geneLocation>
<organism evidence="3 4">
    <name type="scientific">Xylophilus rhododendri</name>
    <dbReference type="NCBI Taxonomy" id="2697032"/>
    <lineage>
        <taxon>Bacteria</taxon>
        <taxon>Pseudomonadati</taxon>
        <taxon>Pseudomonadota</taxon>
        <taxon>Betaproteobacteria</taxon>
        <taxon>Burkholderiales</taxon>
        <taxon>Xylophilus</taxon>
    </lineage>
</organism>
<name>A0A857JFX4_9BURK</name>
<dbReference type="Proteomes" id="UP000464787">
    <property type="component" value="Plasmid unnamed1"/>
</dbReference>
<keyword evidence="4" id="KW-1185">Reference proteome</keyword>
<reference evidence="3 4" key="1">
    <citation type="submission" date="2020-01" db="EMBL/GenBank/DDBJ databases">
        <title>Genome sequencing of strain KACC 21265.</title>
        <authorList>
            <person name="Heo J."/>
            <person name="Kim S.-J."/>
            <person name="Kim J.-S."/>
            <person name="Hong S.-B."/>
            <person name="Kwon S.-W."/>
        </authorList>
    </citation>
    <scope>NUCLEOTIDE SEQUENCE [LARGE SCALE GENOMIC DNA]</scope>
    <source>
        <strain evidence="3 4">KACC 21265</strain>
        <plasmid evidence="3 4">unnamed1</plasmid>
    </source>
</reference>
<dbReference type="EMBL" id="CP047651">
    <property type="protein sequence ID" value="QHJ01739.1"/>
    <property type="molecule type" value="Genomic_DNA"/>
</dbReference>
<evidence type="ECO:0000256" key="1">
    <source>
        <dbReference type="SAM" id="Coils"/>
    </source>
</evidence>
<dbReference type="KEGG" id="xyk:GT347_27160"/>
<feature type="coiled-coil region" evidence="1">
    <location>
        <begin position="98"/>
        <end position="181"/>
    </location>
</feature>
<evidence type="ECO:0000313" key="4">
    <source>
        <dbReference type="Proteomes" id="UP000464787"/>
    </source>
</evidence>
<evidence type="ECO:0000313" key="3">
    <source>
        <dbReference type="EMBL" id="QHJ01739.1"/>
    </source>
</evidence>
<dbReference type="Pfam" id="PF11740">
    <property type="entry name" value="KfrA_N"/>
    <property type="match status" value="1"/>
</dbReference>
<evidence type="ECO:0000259" key="2">
    <source>
        <dbReference type="Pfam" id="PF11740"/>
    </source>
</evidence>
<sequence>MTTAPTAIPADVRERIAAAASELFAQSARQAMPTVDAVRRAARVDMNAASTVMKEWRRAQIAQSIPVAVAVPEAVQQASAAAVAAIWLQAQELASEALRNAQAAWETERAELDALRQEMAEAFERQAGELVAAQEQVQALEDVRQLLAQAGARADQAEARLEQAEHRAAGMADELARVKGERDTATETAAKARESAAGVAGQLLAMQQQNAALLAAIGPKAAGG</sequence>
<keyword evidence="1" id="KW-0175">Coiled coil</keyword>
<dbReference type="AlphaFoldDB" id="A0A857JFX4"/>
<protein>
    <submittedName>
        <fullName evidence="3">KfrA protein</fullName>
    </submittedName>
</protein>
<gene>
    <name evidence="3" type="ORF">GT347_27160</name>
</gene>